<evidence type="ECO:0000256" key="2">
    <source>
        <dbReference type="ARBA" id="ARBA00010946"/>
    </source>
</evidence>
<evidence type="ECO:0000256" key="4">
    <source>
        <dbReference type="ARBA" id="ARBA00022989"/>
    </source>
</evidence>
<feature type="domain" description="ATP synthase YMF19-like N-terminal" evidence="9">
    <location>
        <begin position="2"/>
        <end position="76"/>
    </location>
</feature>
<evidence type="ECO:0000313" key="10">
    <source>
        <dbReference type="EMBL" id="AAQ18740.1"/>
    </source>
</evidence>
<comment type="subcellular location">
    <subcellularLocation>
        <location evidence="1">Mitochondrion membrane</location>
    </subcellularLocation>
</comment>
<keyword evidence="7" id="KW-0066">ATP synthesis</keyword>
<evidence type="ECO:0000259" key="9">
    <source>
        <dbReference type="Pfam" id="PF02326"/>
    </source>
</evidence>
<dbReference type="GeneID" id="2847028"/>
<proteinExistence type="inferred from homology"/>
<dbReference type="RefSeq" id="YP_025781.1">
    <property type="nucleotide sequence ID" value="NC_005926.1"/>
</dbReference>
<evidence type="ECO:0000256" key="8">
    <source>
        <dbReference type="SAM" id="Phobius"/>
    </source>
</evidence>
<evidence type="ECO:0000256" key="7">
    <source>
        <dbReference type="ARBA" id="ARBA00023310"/>
    </source>
</evidence>
<geneLocation type="mitochondrion" evidence="10"/>
<name>Q6UVT4_TUPAK</name>
<keyword evidence="3 8" id="KW-0812">Transmembrane</keyword>
<dbReference type="Pfam" id="PF02326">
    <property type="entry name" value="YMF19"/>
    <property type="match status" value="1"/>
</dbReference>
<accession>Q6UVT4</accession>
<reference evidence="10" key="1">
    <citation type="submission" date="2003-08" db="EMBL/GenBank/DDBJ databases">
        <authorList>
            <person name="Pombert J.-F."/>
            <person name="Otis C."/>
            <person name="Lemieux C."/>
            <person name="Turmel M."/>
        </authorList>
    </citation>
    <scope>NUCLEOTIDE SEQUENCE</scope>
    <source>
        <strain evidence="10">UTEX 1912</strain>
    </source>
</reference>
<evidence type="ECO:0000256" key="6">
    <source>
        <dbReference type="ARBA" id="ARBA00023136"/>
    </source>
</evidence>
<keyword evidence="4 8" id="KW-1133">Transmembrane helix</keyword>
<feature type="transmembrane region" description="Helical" evidence="8">
    <location>
        <begin position="12"/>
        <end position="32"/>
    </location>
</feature>
<organism evidence="10">
    <name type="scientific">Tupiella akineta</name>
    <name type="common">Green alga</name>
    <name type="synonym">Pseudendoclonium akinetum</name>
    <dbReference type="NCBI Taxonomy" id="160070"/>
    <lineage>
        <taxon>Eukaryota</taxon>
        <taxon>Viridiplantae</taxon>
        <taxon>Chlorophyta</taxon>
        <taxon>core chlorophytes</taxon>
        <taxon>Ulvophyceae</taxon>
        <taxon>OUU clade</taxon>
        <taxon>Ulotrichales</taxon>
        <taxon>Tupiellaceae</taxon>
        <taxon>Tupiella</taxon>
    </lineage>
</organism>
<comment type="similarity">
    <text evidence="2">Belongs to the ATPase protein YMF19 family.</text>
</comment>
<dbReference type="GO" id="GO:0031966">
    <property type="term" value="C:mitochondrial membrane"/>
    <property type="evidence" value="ECO:0007669"/>
    <property type="project" value="UniProtKB-SubCell"/>
</dbReference>
<reference evidence="10" key="2">
    <citation type="journal article" date="2004" name="Mol. Biol. Evol.">
        <title>The complete mitochondrial DNA sequence of the green alga Pseudendoclonium akinetum (Ulvophyceae) highlights distinctive evolutionary trends in the chlorophyta and suggests a sister-group relationship between the Ulvophyceae and Chlorophyceae.</title>
        <authorList>
            <person name="Pombert J.F."/>
            <person name="Otis C."/>
            <person name="Lemieux C."/>
            <person name="Turmel M."/>
        </authorList>
    </citation>
    <scope>NUCLEOTIDE SEQUENCE</scope>
    <source>
        <strain evidence="10">UTEX 1912</strain>
    </source>
</reference>
<sequence>MPQLDTLTYFTQFVFLLVSFIYIYYFVITYIIPNTLTARKLRAKFNSQLESSKGLLQVPSELGGEAFIGELALESLTSEAFTQLACKSAASTTVEDLNATNKTGKHNIQSALMLHYTYALANKKGLLNYELTAA</sequence>
<dbReference type="EMBL" id="AY359242">
    <property type="protein sequence ID" value="AAQ18740.1"/>
    <property type="molecule type" value="Genomic_DNA"/>
</dbReference>
<dbReference type="AlphaFoldDB" id="Q6UVT4"/>
<dbReference type="GO" id="GO:0006754">
    <property type="term" value="P:ATP biosynthetic process"/>
    <property type="evidence" value="ECO:0007669"/>
    <property type="project" value="UniProtKB-KW"/>
</dbReference>
<evidence type="ECO:0000256" key="3">
    <source>
        <dbReference type="ARBA" id="ARBA00022692"/>
    </source>
</evidence>
<keyword evidence="5 10" id="KW-0496">Mitochondrion</keyword>
<keyword evidence="6 8" id="KW-0472">Membrane</keyword>
<evidence type="ECO:0000256" key="1">
    <source>
        <dbReference type="ARBA" id="ARBA00004325"/>
    </source>
</evidence>
<gene>
    <name evidence="10" type="primary">atp8</name>
</gene>
<protein>
    <submittedName>
        <fullName evidence="10">ATP synthase F0 subunit 8</fullName>
    </submittedName>
</protein>
<dbReference type="InterPro" id="IPR003319">
    <property type="entry name" value="YMF19-like_N"/>
</dbReference>
<evidence type="ECO:0000256" key="5">
    <source>
        <dbReference type="ARBA" id="ARBA00023128"/>
    </source>
</evidence>